<evidence type="ECO:0000313" key="5">
    <source>
        <dbReference type="Ensembl" id="ENSPMEP00000004843.1"/>
    </source>
</evidence>
<name>A0A3B3WPW3_9TELE</name>
<dbReference type="AlphaFoldDB" id="A0A3B3WPW3"/>
<protein>
    <recommendedName>
        <fullName evidence="4">ZP domain-containing protein</fullName>
    </recommendedName>
</protein>
<feature type="transmembrane region" description="Helical" evidence="3">
    <location>
        <begin position="7"/>
        <end position="30"/>
    </location>
</feature>
<keyword evidence="1" id="KW-0732">Signal</keyword>
<reference evidence="5" key="2">
    <citation type="submission" date="2025-09" db="UniProtKB">
        <authorList>
            <consortium name="Ensembl"/>
        </authorList>
    </citation>
    <scope>IDENTIFICATION</scope>
</reference>
<organism evidence="5 6">
    <name type="scientific">Poecilia mexicana</name>
    <dbReference type="NCBI Taxonomy" id="48701"/>
    <lineage>
        <taxon>Eukaryota</taxon>
        <taxon>Metazoa</taxon>
        <taxon>Chordata</taxon>
        <taxon>Craniata</taxon>
        <taxon>Vertebrata</taxon>
        <taxon>Euteleostomi</taxon>
        <taxon>Actinopterygii</taxon>
        <taxon>Neopterygii</taxon>
        <taxon>Teleostei</taxon>
        <taxon>Neoteleostei</taxon>
        <taxon>Acanthomorphata</taxon>
        <taxon>Ovalentaria</taxon>
        <taxon>Atherinomorphae</taxon>
        <taxon>Cyprinodontiformes</taxon>
        <taxon>Poeciliidae</taxon>
        <taxon>Poeciliinae</taxon>
        <taxon>Poecilia</taxon>
    </lineage>
</organism>
<evidence type="ECO:0000256" key="2">
    <source>
        <dbReference type="ARBA" id="ARBA00023157"/>
    </source>
</evidence>
<dbReference type="InterPro" id="IPR001507">
    <property type="entry name" value="ZP_dom"/>
</dbReference>
<dbReference type="Pfam" id="PF00100">
    <property type="entry name" value="Zona_pellucida"/>
    <property type="match status" value="1"/>
</dbReference>
<dbReference type="PANTHER" id="PTHR14002:SF10">
    <property type="entry name" value="ZONA PELLUCIDA-LIKE DOMAIN-CONTAINING PROTEIN 1-RELATED"/>
    <property type="match status" value="1"/>
</dbReference>
<keyword evidence="3" id="KW-0472">Membrane</keyword>
<proteinExistence type="predicted"/>
<dbReference type="Proteomes" id="UP000261480">
    <property type="component" value="Unplaced"/>
</dbReference>
<dbReference type="SMART" id="SM00241">
    <property type="entry name" value="ZP"/>
    <property type="match status" value="1"/>
</dbReference>
<evidence type="ECO:0000256" key="1">
    <source>
        <dbReference type="ARBA" id="ARBA00022729"/>
    </source>
</evidence>
<evidence type="ECO:0000256" key="3">
    <source>
        <dbReference type="SAM" id="Phobius"/>
    </source>
</evidence>
<keyword evidence="3" id="KW-0812">Transmembrane</keyword>
<dbReference type="PANTHER" id="PTHR14002">
    <property type="entry name" value="ENDOGLIN/TGF-BETA RECEPTOR TYPE III"/>
    <property type="match status" value="1"/>
</dbReference>
<dbReference type="Gene3D" id="2.60.40.4100">
    <property type="entry name" value="Zona pellucida, ZP-C domain"/>
    <property type="match status" value="1"/>
</dbReference>
<keyword evidence="6" id="KW-1185">Reference proteome</keyword>
<dbReference type="InterPro" id="IPR042235">
    <property type="entry name" value="ZP-C_dom"/>
</dbReference>
<dbReference type="PROSITE" id="PS51034">
    <property type="entry name" value="ZP_2"/>
    <property type="match status" value="1"/>
</dbReference>
<evidence type="ECO:0000313" key="6">
    <source>
        <dbReference type="Proteomes" id="UP000261480"/>
    </source>
</evidence>
<dbReference type="Ensembl" id="ENSPMET00000008496.1">
    <property type="protein sequence ID" value="ENSPMEP00000004843.1"/>
    <property type="gene ID" value="ENSPMEG00000006223.1"/>
</dbReference>
<feature type="domain" description="ZP" evidence="4">
    <location>
        <begin position="39"/>
        <end position="321"/>
    </location>
</feature>
<accession>A0A3B3WPW3</accession>
<evidence type="ECO:0000259" key="4">
    <source>
        <dbReference type="PROSITE" id="PS51034"/>
    </source>
</evidence>
<dbReference type="InterPro" id="IPR055355">
    <property type="entry name" value="ZP-C"/>
</dbReference>
<keyword evidence="2" id="KW-1015">Disulfide bond</keyword>
<reference evidence="5" key="1">
    <citation type="submission" date="2025-08" db="UniProtKB">
        <authorList>
            <consortium name="Ensembl"/>
        </authorList>
    </citation>
    <scope>IDENTIFICATION</scope>
</reference>
<sequence>SCLICTYYILFSKFVIALIRILPPFFFLFLSENTDINVTCGTQYMDLRIYICPIYNAQYNESLMVLNNQFKNPKCYGKADWTVNPPVLKFRFPINETSISDCGNNFQVFNSLHLQYYFSNVEFVNISGMVMSVDPSAGMITYRPQIHYIFSCKYPMQYLLNNTQLSVSGVNVAIRDNNGSFISTLSMELYQDARYQNLLTIPPTGLNLKTKIYVSVKATNLTEKFNLLLDRCYTTTGPYPMQTQYYDLFVGCTRDPQTKVEENGVSQKAHFSFEAFRFIEHKNLTVSTFYLHCVTRLCEKSTCSSLLPVSQLMCSLAGRFYFKWVRVSLLFLYDRSVVVRTVEGERKQINEVINHISVLSGVFYCLFFLNSCLISNVNILVNLKQEIN</sequence>
<keyword evidence="3" id="KW-1133">Transmembrane helix</keyword>